<proteinExistence type="predicted"/>
<keyword evidence="2" id="KW-0812">Transmembrane</keyword>
<sequence>MTNPRLGDKENGKTRQRTMARLSKKRTKKRGRRWRTFARQKRSRSRVRIPSGPIDPQASTLPTPKPQKIRKKREKQTPLLCSPPSVLPLVVVVVEKETKWEIIMKITAPLRRLFSLVFLFFFESAPPPSGLPFFVGGTRLLLANFLLSSSSALGLGLATLCPISFVLLLLPTPFLKFSLVRPPCPQKRRPLCRKNK</sequence>
<feature type="compositionally biased region" description="Basic and acidic residues" evidence="1">
    <location>
        <begin position="1"/>
        <end position="13"/>
    </location>
</feature>
<keyword evidence="2" id="KW-0472">Membrane</keyword>
<gene>
    <name evidence="3" type="ORF">pclt_cds_14</name>
</gene>
<evidence type="ECO:0000256" key="1">
    <source>
        <dbReference type="SAM" id="MobiDB-lite"/>
    </source>
</evidence>
<accession>A0A4D6EFE5</accession>
<feature type="compositionally biased region" description="Basic residues" evidence="1">
    <location>
        <begin position="14"/>
        <end position="47"/>
    </location>
</feature>
<feature type="transmembrane region" description="Helical" evidence="2">
    <location>
        <begin position="113"/>
        <end position="135"/>
    </location>
</feature>
<organism evidence="3 4">
    <name type="scientific">Pandoravirus celtis</name>
    <dbReference type="NCBI Taxonomy" id="2568002"/>
    <lineage>
        <taxon>Viruses</taxon>
        <taxon>Pandoravirus</taxon>
    </lineage>
</organism>
<evidence type="ECO:0000313" key="4">
    <source>
        <dbReference type="Proteomes" id="UP001237152"/>
    </source>
</evidence>
<feature type="region of interest" description="Disordered" evidence="1">
    <location>
        <begin position="1"/>
        <end position="75"/>
    </location>
</feature>
<evidence type="ECO:0000256" key="2">
    <source>
        <dbReference type="SAM" id="Phobius"/>
    </source>
</evidence>
<evidence type="ECO:0000313" key="3">
    <source>
        <dbReference type="EMBL" id="QBZ80615.1"/>
    </source>
</evidence>
<name>A0A4D6EFE5_9VIRU</name>
<feature type="transmembrane region" description="Helical" evidence="2">
    <location>
        <begin position="155"/>
        <end position="179"/>
    </location>
</feature>
<keyword evidence="2" id="KW-1133">Transmembrane helix</keyword>
<dbReference type="EMBL" id="MK174290">
    <property type="protein sequence ID" value="QBZ80615.1"/>
    <property type="molecule type" value="Genomic_DNA"/>
</dbReference>
<protein>
    <submittedName>
        <fullName evidence="3">Uncharacterized protein</fullName>
    </submittedName>
</protein>
<dbReference type="Proteomes" id="UP001237152">
    <property type="component" value="Segment"/>
</dbReference>
<reference evidence="3" key="1">
    <citation type="journal article" date="2019" name="Front. Microbiol.">
        <title>Pandoravirus Celtis Illustrates the Microevolution Processes at Work in the Giant Pandoraviridae Genomes.</title>
        <authorList>
            <person name="Legendre M."/>
            <person name="Alempic J.M."/>
            <person name="Philippe N."/>
            <person name="Lartigue A."/>
            <person name="Jeudy S."/>
            <person name="Poirot O."/>
            <person name="Ta N.T."/>
            <person name="Nin S."/>
            <person name="Coute Y."/>
            <person name="Abergel C."/>
            <person name="Claverie J.M."/>
        </authorList>
    </citation>
    <scope>NUCLEOTIDE SEQUENCE</scope>
</reference>